<dbReference type="Pfam" id="PF00326">
    <property type="entry name" value="Peptidase_S9"/>
    <property type="match status" value="1"/>
</dbReference>
<dbReference type="Proteomes" id="UP000654482">
    <property type="component" value="Unassembled WGS sequence"/>
</dbReference>
<evidence type="ECO:0000313" key="3">
    <source>
        <dbReference type="Proteomes" id="UP000654482"/>
    </source>
</evidence>
<sequence>MSEQQIKPFGSWKSPITSDLITSSTIGLGSVALDGEDIYWLEGRPTEGGRNVLVRRSRDGKISDITPQPFNVRTRVHEYGGGSFLIADGTIYFSNFADQRLYKQTQNADPQPLTPESKKRYADAILDKSRDRLICVCEDHEASETEPLNSLVGIDLNSGEVEILASGSDFYSSPRLSPDGTKLAWIDWNHPNMPWDGTQLWVATINPDGSLGEAQEIAGGTEESVCAPLWSPEGVLYFASDRANWWNLYRWNPQGNEIEPLYEMEAEFGYSHWVFGVQPYRFKSERELICTYSQNGSGNLAMLDTQAKTLTTLETPYTSISSLKIKGNSLVFIAGSPTEPTQLVEMDLGSGEIEIIKQSSTLEIDRGYLSVPRAIAFPTENNQTAYAWYYPPQNKDYTTPDGELPPLLVKSHGGPTAAASATFNLRIQYWTSRGFAFLDVNYGGSTGYGREYRQRLNGQWGIVDVNDCANAAKYLAEQGRVDGERLAIAGGSAGGFTTLAALAFRDLFKAGASYYGVSDLEALATDTHKFESRYLDGLIGKYPEEKEIYDARSPIYATERLSCPIIFFQGLEDKVVPPNQAEKMVEALKSKGLPVAYVPFPEEQHGFRRAENIKRALDGEFYFYSRVFGFKCADAIAPVEIFNLE</sequence>
<proteinExistence type="predicted"/>
<dbReference type="SUPFAM" id="SSF53474">
    <property type="entry name" value="alpha/beta-Hydrolases"/>
    <property type="match status" value="1"/>
</dbReference>
<keyword evidence="3" id="KW-1185">Reference proteome</keyword>
<name>A0A8J7IX88_9CYAN</name>
<dbReference type="InterPro" id="IPR050585">
    <property type="entry name" value="Xaa-Pro_dipeptidyl-ppase/CocE"/>
</dbReference>
<evidence type="ECO:0000259" key="1">
    <source>
        <dbReference type="Pfam" id="PF00326"/>
    </source>
</evidence>
<gene>
    <name evidence="2" type="ORF">IQ249_22055</name>
</gene>
<dbReference type="EMBL" id="JADEWZ010000052">
    <property type="protein sequence ID" value="MBE9118577.1"/>
    <property type="molecule type" value="Genomic_DNA"/>
</dbReference>
<organism evidence="2 3">
    <name type="scientific">Lusitaniella coriacea LEGE 07157</name>
    <dbReference type="NCBI Taxonomy" id="945747"/>
    <lineage>
        <taxon>Bacteria</taxon>
        <taxon>Bacillati</taxon>
        <taxon>Cyanobacteriota</taxon>
        <taxon>Cyanophyceae</taxon>
        <taxon>Spirulinales</taxon>
        <taxon>Lusitaniellaceae</taxon>
        <taxon>Lusitaniella</taxon>
    </lineage>
</organism>
<dbReference type="GO" id="GO:0008236">
    <property type="term" value="F:serine-type peptidase activity"/>
    <property type="evidence" value="ECO:0007669"/>
    <property type="project" value="InterPro"/>
</dbReference>
<dbReference type="RefSeq" id="WP_194031658.1">
    <property type="nucleotide sequence ID" value="NZ_JADEWZ010000052.1"/>
</dbReference>
<dbReference type="InterPro" id="IPR001375">
    <property type="entry name" value="Peptidase_S9_cat"/>
</dbReference>
<dbReference type="AlphaFoldDB" id="A0A8J7IX88"/>
<accession>A0A8J7IX88</accession>
<dbReference type="InterPro" id="IPR011042">
    <property type="entry name" value="6-blade_b-propeller_TolB-like"/>
</dbReference>
<dbReference type="PANTHER" id="PTHR43056">
    <property type="entry name" value="PEPTIDASE S9 PROLYL OLIGOPEPTIDASE"/>
    <property type="match status" value="1"/>
</dbReference>
<reference evidence="2" key="1">
    <citation type="submission" date="2020-10" db="EMBL/GenBank/DDBJ databases">
        <authorList>
            <person name="Castelo-Branco R."/>
            <person name="Eusebio N."/>
            <person name="Adriana R."/>
            <person name="Vieira A."/>
            <person name="Brugerolle De Fraissinette N."/>
            <person name="Rezende De Castro R."/>
            <person name="Schneider M.P."/>
            <person name="Vasconcelos V."/>
            <person name="Leao P.N."/>
        </authorList>
    </citation>
    <scope>NUCLEOTIDE SEQUENCE</scope>
    <source>
        <strain evidence="2">LEGE 07157</strain>
    </source>
</reference>
<dbReference type="SUPFAM" id="SSF82171">
    <property type="entry name" value="DPP6 N-terminal domain-like"/>
    <property type="match status" value="1"/>
</dbReference>
<dbReference type="GO" id="GO:0006508">
    <property type="term" value="P:proteolysis"/>
    <property type="evidence" value="ECO:0007669"/>
    <property type="project" value="InterPro"/>
</dbReference>
<dbReference type="InterPro" id="IPR029058">
    <property type="entry name" value="AB_hydrolase_fold"/>
</dbReference>
<evidence type="ECO:0000313" key="2">
    <source>
        <dbReference type="EMBL" id="MBE9118577.1"/>
    </source>
</evidence>
<dbReference type="Gene3D" id="3.40.50.1820">
    <property type="entry name" value="alpha/beta hydrolase"/>
    <property type="match status" value="1"/>
</dbReference>
<protein>
    <submittedName>
        <fullName evidence="2">S9 family peptidase</fullName>
    </submittedName>
</protein>
<feature type="domain" description="Peptidase S9 prolyl oligopeptidase catalytic" evidence="1">
    <location>
        <begin position="422"/>
        <end position="629"/>
    </location>
</feature>
<dbReference type="Gene3D" id="2.120.10.30">
    <property type="entry name" value="TolB, C-terminal domain"/>
    <property type="match status" value="1"/>
</dbReference>
<comment type="caution">
    <text evidence="2">The sequence shown here is derived from an EMBL/GenBank/DDBJ whole genome shotgun (WGS) entry which is preliminary data.</text>
</comment>
<dbReference type="PANTHER" id="PTHR43056:SF5">
    <property type="entry name" value="PEPTIDASE S9 PROLYL OLIGOPEPTIDASE CATALYTIC DOMAIN-CONTAINING PROTEIN"/>
    <property type="match status" value="1"/>
</dbReference>